<keyword evidence="7" id="KW-1185">Reference proteome</keyword>
<evidence type="ECO:0000256" key="4">
    <source>
        <dbReference type="ARBA" id="ARBA00023186"/>
    </source>
</evidence>
<reference evidence="7" key="1">
    <citation type="journal article" date="2010" name="Stand. Genomic Sci.">
        <title>Complete genome sequence of Syntrophothermus lipocalidus type strain (TGB-C1T).</title>
        <authorList>
            <consortium name="US DOE Joint Genome Institute (JGI-PGF)"/>
            <person name="Djao O."/>
            <person name="Zhang X."/>
            <person name="Lucas S."/>
            <person name="Lapidus A."/>
            <person name="Glavina Del Rio T."/>
            <person name="Nolan M."/>
            <person name="Tice H."/>
            <person name="Cheng J."/>
            <person name="Han C."/>
            <person name="Tapia R."/>
            <person name="Goodwin L."/>
            <person name="Pitluck S."/>
            <person name="Liolios K."/>
            <person name="Ivanova N."/>
            <person name="Mavromatis K."/>
            <person name="Mikhailova N."/>
            <person name="Ovchinnikova G."/>
            <person name="Pati A."/>
            <person name="Brambilla E."/>
            <person name="Chen A."/>
            <person name="Palaniappan K."/>
            <person name="Land M."/>
            <person name="Hauser L."/>
            <person name="Chang Y."/>
            <person name="Jeffries C."/>
            <person name="Rohde M."/>
            <person name="Sikorski J."/>
            <person name="Spring S."/>
            <person name="Goker M."/>
            <person name="Detter J."/>
            <person name="Woyke T."/>
            <person name="Bristow J."/>
            <person name="Eisen J."/>
            <person name="Markowitz V."/>
            <person name="Hugenholtz P."/>
            <person name="Kyrpides N."/>
            <person name="Klenk H."/>
        </authorList>
    </citation>
    <scope>NUCLEOTIDE SEQUENCE [LARGE SCALE GENOMIC DNA]</scope>
    <source>
        <strain evidence="7">DSM 12680 / TGB-C1</strain>
    </source>
</reference>
<dbReference type="RefSeq" id="WP_013176061.1">
    <property type="nucleotide sequence ID" value="NC_014220.1"/>
</dbReference>
<comment type="subcellular location">
    <subcellularLocation>
        <location evidence="5">Cytoplasm</location>
    </subcellularLocation>
</comment>
<dbReference type="GO" id="GO:0005737">
    <property type="term" value="C:cytoplasm"/>
    <property type="evidence" value="ECO:0007669"/>
    <property type="project" value="UniProtKB-SubCell"/>
</dbReference>
<evidence type="ECO:0000313" key="6">
    <source>
        <dbReference type="EMBL" id="ADI02659.1"/>
    </source>
</evidence>
<dbReference type="PANTHER" id="PTHR39190">
    <property type="entry name" value="FLAGELLAR ASSEMBLY FACTOR FLIW"/>
    <property type="match status" value="1"/>
</dbReference>
<dbReference type="InterPro" id="IPR003775">
    <property type="entry name" value="Flagellar_assembly_factor_FliW"/>
</dbReference>
<reference evidence="6 7" key="2">
    <citation type="journal article" date="2010" name="Stand. Genomic Sci.">
        <title>Complete genome sequence of Syntrophothermus lipocalidus type strain (TGB-C1).</title>
        <authorList>
            <person name="Djao O.D."/>
            <person name="Zhang X."/>
            <person name="Lucas S."/>
            <person name="Lapidus A."/>
            <person name="Del Rio T.G."/>
            <person name="Nolan M."/>
            <person name="Tice H."/>
            <person name="Cheng J.F."/>
            <person name="Han C."/>
            <person name="Tapia R."/>
            <person name="Goodwin L."/>
            <person name="Pitluck S."/>
            <person name="Liolios K."/>
            <person name="Ivanova N."/>
            <person name="Mavromatis K."/>
            <person name="Mikhailova N."/>
            <person name="Ovchinnikova G."/>
            <person name="Pati A."/>
            <person name="Brambilla E."/>
            <person name="Chen A."/>
            <person name="Palaniappan K."/>
            <person name="Land M."/>
            <person name="Hauser L."/>
            <person name="Chang Y.J."/>
            <person name="Jeffries C.D."/>
            <person name="Rohde M."/>
            <person name="Sikorski J."/>
            <person name="Spring S."/>
            <person name="Goker M."/>
            <person name="Detter J.C."/>
            <person name="Woyke T."/>
            <person name="Bristow J."/>
            <person name="Eisen J.A."/>
            <person name="Markowitz V."/>
            <person name="Hugenholtz P."/>
            <person name="Kyrpides N.C."/>
            <person name="Klenk H.P."/>
        </authorList>
    </citation>
    <scope>NUCLEOTIDE SEQUENCE [LARGE SCALE GENOMIC DNA]</scope>
    <source>
        <strain evidence="7">DSM 12680 / TGB-C1</strain>
    </source>
</reference>
<evidence type="ECO:0000256" key="1">
    <source>
        <dbReference type="ARBA" id="ARBA00022490"/>
    </source>
</evidence>
<dbReference type="HAMAP" id="MF_01185">
    <property type="entry name" value="FliW"/>
    <property type="match status" value="1"/>
</dbReference>
<dbReference type="STRING" id="643648.Slip_1906"/>
<dbReference type="Gene3D" id="2.30.290.10">
    <property type="entry name" value="BH3618-like"/>
    <property type="match status" value="1"/>
</dbReference>
<organism evidence="6 7">
    <name type="scientific">Syntrophothermus lipocalidus (strain DSM 12680 / TGB-C1)</name>
    <dbReference type="NCBI Taxonomy" id="643648"/>
    <lineage>
        <taxon>Bacteria</taxon>
        <taxon>Bacillati</taxon>
        <taxon>Bacillota</taxon>
        <taxon>Clostridia</taxon>
        <taxon>Eubacteriales</taxon>
        <taxon>Syntrophomonadaceae</taxon>
        <taxon>Syntrophothermus</taxon>
    </lineage>
</organism>
<dbReference type="SUPFAM" id="SSF141457">
    <property type="entry name" value="BH3618-like"/>
    <property type="match status" value="1"/>
</dbReference>
<comment type="similarity">
    <text evidence="5">Belongs to the FliW family.</text>
</comment>
<evidence type="ECO:0000256" key="3">
    <source>
        <dbReference type="ARBA" id="ARBA00022845"/>
    </source>
</evidence>
<protein>
    <recommendedName>
        <fullName evidence="5">Flagellar assembly factor FliW</fullName>
    </recommendedName>
</protein>
<dbReference type="Pfam" id="PF02623">
    <property type="entry name" value="FliW"/>
    <property type="match status" value="1"/>
</dbReference>
<dbReference type="eggNOG" id="COG1699">
    <property type="taxonomic scope" value="Bacteria"/>
</dbReference>
<accession>D7CPM4</accession>
<dbReference type="NCBIfam" id="NF009793">
    <property type="entry name" value="PRK13285.1-1"/>
    <property type="match status" value="1"/>
</dbReference>
<dbReference type="KEGG" id="slp:Slip_1906"/>
<dbReference type="HOGENOM" id="CLU_112356_0_2_9"/>
<sequence length="155" mass="17146">MLLKSSRLGEIEIDDKQVIDFPDGIPGFESEKKFAIFSLAPDAPFYYMHSVQSPDLCLVLAVPFMFFPDYAVDLPQEELGKLAAEEDAKGLAVFVVLTIPDDFRDTTANLLAPVVVNLDKQKGVQYVPVQSPYSTRHRLFNPQEPKKAASAGQGL</sequence>
<keyword evidence="3 5" id="KW-0810">Translation regulation</keyword>
<evidence type="ECO:0000256" key="2">
    <source>
        <dbReference type="ARBA" id="ARBA00022795"/>
    </source>
</evidence>
<dbReference type="PANTHER" id="PTHR39190:SF1">
    <property type="entry name" value="FLAGELLAR ASSEMBLY FACTOR FLIW"/>
    <property type="match status" value="1"/>
</dbReference>
<dbReference type="InterPro" id="IPR024046">
    <property type="entry name" value="Flagellar_assmbl_FliW_dom_sf"/>
</dbReference>
<dbReference type="AlphaFoldDB" id="D7CPM4"/>
<evidence type="ECO:0000313" key="7">
    <source>
        <dbReference type="Proteomes" id="UP000000378"/>
    </source>
</evidence>
<keyword evidence="1 5" id="KW-0963">Cytoplasm</keyword>
<evidence type="ECO:0000256" key="5">
    <source>
        <dbReference type="HAMAP-Rule" id="MF_01185"/>
    </source>
</evidence>
<gene>
    <name evidence="5" type="primary">fliW</name>
    <name evidence="6" type="ordered locus">Slip_1906</name>
</gene>
<proteinExistence type="inferred from homology"/>
<dbReference type="GO" id="GO:0044780">
    <property type="term" value="P:bacterial-type flagellum assembly"/>
    <property type="evidence" value="ECO:0007669"/>
    <property type="project" value="UniProtKB-UniRule"/>
</dbReference>
<dbReference type="GO" id="GO:0006417">
    <property type="term" value="P:regulation of translation"/>
    <property type="evidence" value="ECO:0007669"/>
    <property type="project" value="UniProtKB-KW"/>
</dbReference>
<dbReference type="Proteomes" id="UP000000378">
    <property type="component" value="Chromosome"/>
</dbReference>
<name>D7CPM4_SYNLT</name>
<keyword evidence="2 5" id="KW-1005">Bacterial flagellum biogenesis</keyword>
<comment type="subunit">
    <text evidence="5">Interacts with translational regulator CsrA and flagellin(s).</text>
</comment>
<keyword evidence="4 5" id="KW-0143">Chaperone</keyword>
<comment type="function">
    <text evidence="5">Acts as an anti-CsrA protein, binds CsrA and prevents it from repressing translation of its target genes, one of which is flagellin. Binds to flagellin and participates in the assembly of the flagellum.</text>
</comment>
<dbReference type="OrthoDB" id="9801235at2"/>
<dbReference type="EMBL" id="CP002048">
    <property type="protein sequence ID" value="ADI02659.1"/>
    <property type="molecule type" value="Genomic_DNA"/>
</dbReference>